<dbReference type="STRING" id="768700.MSU_0619"/>
<dbReference type="Proteomes" id="UP000007484">
    <property type="component" value="Chromosome"/>
</dbReference>
<organism evidence="1 2">
    <name type="scientific">Mycoplasma suis (strain Illinois)</name>
    <dbReference type="NCBI Taxonomy" id="768700"/>
    <lineage>
        <taxon>Bacteria</taxon>
        <taxon>Bacillati</taxon>
        <taxon>Mycoplasmatota</taxon>
        <taxon>Mollicutes</taxon>
        <taxon>Mycoplasmataceae</taxon>
        <taxon>Mycoplasma</taxon>
    </lineage>
</organism>
<gene>
    <name evidence="1" type="ordered locus">MSU_0619</name>
</gene>
<dbReference type="HOGENOM" id="CLU_1538410_0_0_14"/>
<protein>
    <submittedName>
        <fullName evidence="1">Uncharacterized protein</fullName>
    </submittedName>
</protein>
<evidence type="ECO:0000313" key="1">
    <source>
        <dbReference type="EMBL" id="ADX98151.1"/>
    </source>
</evidence>
<keyword evidence="2" id="KW-1185">Reference proteome</keyword>
<dbReference type="EMBL" id="CP002525">
    <property type="protein sequence ID" value="ADX98151.1"/>
    <property type="molecule type" value="Genomic_DNA"/>
</dbReference>
<evidence type="ECO:0000313" key="2">
    <source>
        <dbReference type="Proteomes" id="UP000007484"/>
    </source>
</evidence>
<dbReference type="AlphaFoldDB" id="F0QRN1"/>
<accession>F0QRN1</accession>
<proteinExistence type="predicted"/>
<sequence>MNYLALSSIVISSIAGLAGTGYVARNFLLDRGQSNGNLGQEESNFKEINGQKIKVLHDENISWEFVLSYGKDKKNKLCHWFDKQKGKNGQGCFADWTSSKSDQEESYKLLIKGEKGIIDKELKDSTSHLNRIFSDLTRDNWPTQLPSVSTLNNWGCEISKIDNNPKIEIKCQDF</sequence>
<dbReference type="KEGG" id="mss:MSU_0619"/>
<reference evidence="1 2" key="1">
    <citation type="journal article" date="2011" name="J. Bacteriol.">
        <title>Complete genome sequences of two hemotropic Mycoplasmas, Mycoplasma haemofelis strain Ohio2 and Mycoplasma suis strain Illinois.</title>
        <authorList>
            <person name="Messick J.B."/>
            <person name="Santos A.P."/>
            <person name="Guimaraes A.M."/>
        </authorList>
    </citation>
    <scope>NUCLEOTIDE SEQUENCE [LARGE SCALE GENOMIC DNA]</scope>
    <source>
        <strain evidence="1 2">Illinois</strain>
    </source>
</reference>
<name>F0QRN1_MYCSL</name>
<dbReference type="RefSeq" id="WP_013609994.1">
    <property type="nucleotide sequence ID" value="NC_015155.1"/>
</dbReference>